<protein>
    <submittedName>
        <fullName evidence="1">Uncharacterized protein</fullName>
    </submittedName>
</protein>
<dbReference type="AlphaFoldDB" id="A0AAC9IU48"/>
<dbReference type="Proteomes" id="UP000182060">
    <property type="component" value="Chromosome"/>
</dbReference>
<proteinExistence type="predicted"/>
<name>A0AAC9IU48_9BURK</name>
<dbReference type="EMBL" id="CP015017">
    <property type="protein sequence ID" value="APC00510.1"/>
    <property type="molecule type" value="Genomic_DNA"/>
</dbReference>
<gene>
    <name evidence="1" type="ORF">AOC25_02165</name>
</gene>
<organism evidence="1 2">
    <name type="scientific">Polynucleobacter asymbioticus</name>
    <dbReference type="NCBI Taxonomy" id="576611"/>
    <lineage>
        <taxon>Bacteria</taxon>
        <taxon>Pseudomonadati</taxon>
        <taxon>Pseudomonadota</taxon>
        <taxon>Betaproteobacteria</taxon>
        <taxon>Burkholderiales</taxon>
        <taxon>Burkholderiaceae</taxon>
        <taxon>Polynucleobacter</taxon>
    </lineage>
</organism>
<evidence type="ECO:0000313" key="1">
    <source>
        <dbReference type="EMBL" id="APC00510.1"/>
    </source>
</evidence>
<reference evidence="1" key="1">
    <citation type="journal article" date="2017" name="Appl. Environ. Microbiol.">
        <title>Microdiversification of a pelagic Polynucleobacter species is mainly driven by acquisition of genomic islands from a partially interspecific gene pool.</title>
        <authorList>
            <person name="Hoetzinger M."/>
            <person name="Hahn M.W."/>
            <person name="Jezberova J."/>
            <person name="Schmidt J."/>
            <person name="Koll U."/>
        </authorList>
    </citation>
    <scope>NUCLEOTIDE SEQUENCE</scope>
    <source>
        <strain evidence="1">MWH-RechtKol4</strain>
    </source>
</reference>
<accession>A0AAC9IU48</accession>
<sequence>MARIDPQIGVGSKIDQSFKQNMLNGYLDWVLLKKAGSVIGADRYWEDEEHCITRMLEDDIKSW</sequence>
<evidence type="ECO:0000313" key="2">
    <source>
        <dbReference type="Proteomes" id="UP000182060"/>
    </source>
</evidence>